<feature type="domain" description="HTH iclR-type" evidence="4">
    <location>
        <begin position="6"/>
        <end position="64"/>
    </location>
</feature>
<evidence type="ECO:0000313" key="7">
    <source>
        <dbReference type="Proteomes" id="UP000224915"/>
    </source>
</evidence>
<evidence type="ECO:0000259" key="5">
    <source>
        <dbReference type="PROSITE" id="PS51078"/>
    </source>
</evidence>
<dbReference type="PROSITE" id="PS51078">
    <property type="entry name" value="ICLR_ED"/>
    <property type="match status" value="1"/>
</dbReference>
<dbReference type="Gene3D" id="1.10.10.10">
    <property type="entry name" value="Winged helix-like DNA-binding domain superfamily/Winged helix DNA-binding domain"/>
    <property type="match status" value="1"/>
</dbReference>
<dbReference type="Proteomes" id="UP000224915">
    <property type="component" value="Unassembled WGS sequence"/>
</dbReference>
<keyword evidence="3" id="KW-0804">Transcription</keyword>
<dbReference type="GO" id="GO:0045892">
    <property type="term" value="P:negative regulation of DNA-templated transcription"/>
    <property type="evidence" value="ECO:0007669"/>
    <property type="project" value="TreeGrafter"/>
</dbReference>
<evidence type="ECO:0000259" key="4">
    <source>
        <dbReference type="PROSITE" id="PS51077"/>
    </source>
</evidence>
<dbReference type="InterPro" id="IPR050707">
    <property type="entry name" value="HTH_MetabolicPath_Reg"/>
</dbReference>
<dbReference type="Pfam" id="PF09339">
    <property type="entry name" value="HTH_IclR"/>
    <property type="match status" value="1"/>
</dbReference>
<keyword evidence="2" id="KW-0238">DNA-binding</keyword>
<feature type="domain" description="IclR-ED" evidence="5">
    <location>
        <begin position="65"/>
        <end position="248"/>
    </location>
</feature>
<dbReference type="InterPro" id="IPR036390">
    <property type="entry name" value="WH_DNA-bd_sf"/>
</dbReference>
<keyword evidence="1" id="KW-0805">Transcription regulation</keyword>
<reference evidence="6 7" key="1">
    <citation type="submission" date="2017-10" db="EMBL/GenBank/DDBJ databases">
        <title>Sequencing the genomes of 1000 actinobacteria strains.</title>
        <authorList>
            <person name="Klenk H.-P."/>
        </authorList>
    </citation>
    <scope>NUCLEOTIDE SEQUENCE [LARGE SCALE GENOMIC DNA]</scope>
    <source>
        <strain evidence="6 7">DSM 21801</strain>
    </source>
</reference>
<dbReference type="SMART" id="SM00346">
    <property type="entry name" value="HTH_ICLR"/>
    <property type="match status" value="1"/>
</dbReference>
<dbReference type="InterPro" id="IPR036388">
    <property type="entry name" value="WH-like_DNA-bd_sf"/>
</dbReference>
<protein>
    <submittedName>
        <fullName evidence="6">IclR family transcriptional regulator</fullName>
    </submittedName>
</protein>
<dbReference type="Gene3D" id="3.30.450.40">
    <property type="match status" value="1"/>
</dbReference>
<evidence type="ECO:0000313" key="6">
    <source>
        <dbReference type="EMBL" id="PFG20641.1"/>
    </source>
</evidence>
<name>A0A2A9D2N3_9MICO</name>
<dbReference type="PANTHER" id="PTHR30136:SF24">
    <property type="entry name" value="HTH-TYPE TRANSCRIPTIONAL REPRESSOR ALLR"/>
    <property type="match status" value="1"/>
</dbReference>
<dbReference type="GO" id="GO:0003677">
    <property type="term" value="F:DNA binding"/>
    <property type="evidence" value="ECO:0007669"/>
    <property type="project" value="UniProtKB-KW"/>
</dbReference>
<comment type="caution">
    <text evidence="6">The sequence shown here is derived from an EMBL/GenBank/DDBJ whole genome shotgun (WGS) entry which is preliminary data.</text>
</comment>
<organism evidence="6 7">
    <name type="scientific">Serinibacter salmoneus</name>
    <dbReference type="NCBI Taxonomy" id="556530"/>
    <lineage>
        <taxon>Bacteria</taxon>
        <taxon>Bacillati</taxon>
        <taxon>Actinomycetota</taxon>
        <taxon>Actinomycetes</taxon>
        <taxon>Micrococcales</taxon>
        <taxon>Beutenbergiaceae</taxon>
        <taxon>Serinibacter</taxon>
    </lineage>
</organism>
<keyword evidence="7" id="KW-1185">Reference proteome</keyword>
<dbReference type="PROSITE" id="PS51077">
    <property type="entry name" value="HTH_ICLR"/>
    <property type="match status" value="1"/>
</dbReference>
<evidence type="ECO:0000256" key="1">
    <source>
        <dbReference type="ARBA" id="ARBA00023015"/>
    </source>
</evidence>
<dbReference type="InterPro" id="IPR029016">
    <property type="entry name" value="GAF-like_dom_sf"/>
</dbReference>
<dbReference type="InterPro" id="IPR014757">
    <property type="entry name" value="Tscrpt_reg_IclR_C"/>
</dbReference>
<sequence>MDGVQLTAGEKTLVVLEKAIEHRRFTDIVAATGLAKATVHRILGTLVERGFLAPTPEGDYLPGPRFLSLTGRAFEEIDIARLVEPLAADLASQVHCTVHVGARVGDEVVYLVRADSDKPYRMPSRVGATIPMNTSGIGKSILAQVEDSEVMLYASRAGLVRRTARTLSTVEDLLAELHDVRREGFSFDREENVPGVVCIAAPIWDHTGRCMYGLSISTLALEHDEDQLRAMAPELLTTAAAMSAVLGGAAPSHP</sequence>
<accession>A0A2A9D2N3</accession>
<dbReference type="SUPFAM" id="SSF46785">
    <property type="entry name" value="Winged helix' DNA-binding domain"/>
    <property type="match status" value="1"/>
</dbReference>
<dbReference type="EMBL" id="PDJD01000001">
    <property type="protein sequence ID" value="PFG20641.1"/>
    <property type="molecule type" value="Genomic_DNA"/>
</dbReference>
<dbReference type="Pfam" id="PF01614">
    <property type="entry name" value="IclR_C"/>
    <property type="match status" value="1"/>
</dbReference>
<evidence type="ECO:0000256" key="2">
    <source>
        <dbReference type="ARBA" id="ARBA00023125"/>
    </source>
</evidence>
<dbReference type="InterPro" id="IPR005471">
    <property type="entry name" value="Tscrpt_reg_IclR_N"/>
</dbReference>
<dbReference type="GO" id="GO:0003700">
    <property type="term" value="F:DNA-binding transcription factor activity"/>
    <property type="evidence" value="ECO:0007669"/>
    <property type="project" value="TreeGrafter"/>
</dbReference>
<dbReference type="RefSeq" id="WP_245867229.1">
    <property type="nucleotide sequence ID" value="NZ_PDJD01000001.1"/>
</dbReference>
<proteinExistence type="predicted"/>
<evidence type="ECO:0000256" key="3">
    <source>
        <dbReference type="ARBA" id="ARBA00023163"/>
    </source>
</evidence>
<dbReference type="PANTHER" id="PTHR30136">
    <property type="entry name" value="HELIX-TURN-HELIX TRANSCRIPTIONAL REGULATOR, ICLR FAMILY"/>
    <property type="match status" value="1"/>
</dbReference>
<dbReference type="AlphaFoldDB" id="A0A2A9D2N3"/>
<dbReference type="SUPFAM" id="SSF55781">
    <property type="entry name" value="GAF domain-like"/>
    <property type="match status" value="1"/>
</dbReference>
<gene>
    <name evidence="6" type="ORF">ATL40_2249</name>
</gene>